<dbReference type="EMBL" id="GBXM01081725">
    <property type="protein sequence ID" value="JAH26852.1"/>
    <property type="molecule type" value="Transcribed_RNA"/>
</dbReference>
<evidence type="ECO:0000313" key="1">
    <source>
        <dbReference type="EMBL" id="JAH26852.1"/>
    </source>
</evidence>
<name>A0A0E9RDJ5_ANGAN</name>
<organism evidence="1">
    <name type="scientific">Anguilla anguilla</name>
    <name type="common">European freshwater eel</name>
    <name type="synonym">Muraena anguilla</name>
    <dbReference type="NCBI Taxonomy" id="7936"/>
    <lineage>
        <taxon>Eukaryota</taxon>
        <taxon>Metazoa</taxon>
        <taxon>Chordata</taxon>
        <taxon>Craniata</taxon>
        <taxon>Vertebrata</taxon>
        <taxon>Euteleostomi</taxon>
        <taxon>Actinopterygii</taxon>
        <taxon>Neopterygii</taxon>
        <taxon>Teleostei</taxon>
        <taxon>Anguilliformes</taxon>
        <taxon>Anguillidae</taxon>
        <taxon>Anguilla</taxon>
    </lineage>
</organism>
<sequence>MYNKKNGCQGLVHRVELTGLSCFSHSPQYGDVGVARLRDDIRTQSSQE</sequence>
<dbReference type="AlphaFoldDB" id="A0A0E9RDJ5"/>
<proteinExistence type="predicted"/>
<accession>A0A0E9RDJ5</accession>
<protein>
    <submittedName>
        <fullName evidence="1">Uncharacterized protein</fullName>
    </submittedName>
</protein>
<reference evidence="1" key="1">
    <citation type="submission" date="2014-11" db="EMBL/GenBank/DDBJ databases">
        <authorList>
            <person name="Amaro Gonzalez C."/>
        </authorList>
    </citation>
    <scope>NUCLEOTIDE SEQUENCE</scope>
</reference>
<reference evidence="1" key="2">
    <citation type="journal article" date="2015" name="Fish Shellfish Immunol.">
        <title>Early steps in the European eel (Anguilla anguilla)-Vibrio vulnificus interaction in the gills: Role of the RtxA13 toxin.</title>
        <authorList>
            <person name="Callol A."/>
            <person name="Pajuelo D."/>
            <person name="Ebbesson L."/>
            <person name="Teles M."/>
            <person name="MacKenzie S."/>
            <person name="Amaro C."/>
        </authorList>
    </citation>
    <scope>NUCLEOTIDE SEQUENCE</scope>
</reference>